<dbReference type="AlphaFoldDB" id="A0A3P4AR42"/>
<sequence>MGYHEAMVKAEEALAELLNRVRVRPPQKARRKRPKPVLLKGETPPLHELLTQERR</sequence>
<protein>
    <submittedName>
        <fullName evidence="3">Uncharacterized protein</fullName>
    </submittedName>
</protein>
<gene>
    <name evidence="2" type="ORF">TthAA11_08460</name>
    <name evidence="3" type="ORF">TTHN1_00982</name>
</gene>
<reference evidence="2" key="2">
    <citation type="submission" date="2021-07" db="EMBL/GenBank/DDBJ databases">
        <title>Complete genome sequences of four Thermus thermophilus strains isolated from Arima Hot Spring in Japan.</title>
        <authorList>
            <person name="Tomariguchi N."/>
            <person name="Ueno Y."/>
            <person name="Miyazaki K."/>
        </authorList>
    </citation>
    <scope>NUCLEOTIDE SEQUENCE</scope>
    <source>
        <strain evidence="2">AA1-1</strain>
    </source>
</reference>
<evidence type="ECO:0000256" key="1">
    <source>
        <dbReference type="SAM" id="MobiDB-lite"/>
    </source>
</evidence>
<dbReference type="Proteomes" id="UP000825379">
    <property type="component" value="Chromosome"/>
</dbReference>
<dbReference type="EMBL" id="AP024926">
    <property type="protein sequence ID" value="BCZ86664.1"/>
    <property type="molecule type" value="Genomic_DNA"/>
</dbReference>
<dbReference type="EMBL" id="LR027517">
    <property type="protein sequence ID" value="VCU53220.1"/>
    <property type="molecule type" value="Genomic_DNA"/>
</dbReference>
<dbReference type="Proteomes" id="UP000279841">
    <property type="component" value="Chromosome"/>
</dbReference>
<name>A0A3P4AR42_THETH</name>
<organism evidence="3 4">
    <name type="scientific">Thermus thermophilus</name>
    <dbReference type="NCBI Taxonomy" id="274"/>
    <lineage>
        <taxon>Bacteria</taxon>
        <taxon>Thermotogati</taxon>
        <taxon>Deinococcota</taxon>
        <taxon>Deinococci</taxon>
        <taxon>Thermales</taxon>
        <taxon>Thermaceae</taxon>
        <taxon>Thermus</taxon>
    </lineage>
</organism>
<proteinExistence type="predicted"/>
<accession>A0A3P4AR42</accession>
<evidence type="ECO:0000313" key="3">
    <source>
        <dbReference type="EMBL" id="VCU53220.1"/>
    </source>
</evidence>
<feature type="compositionally biased region" description="Basic residues" evidence="1">
    <location>
        <begin position="25"/>
        <end position="35"/>
    </location>
</feature>
<feature type="region of interest" description="Disordered" evidence="1">
    <location>
        <begin position="25"/>
        <end position="55"/>
    </location>
</feature>
<evidence type="ECO:0000313" key="2">
    <source>
        <dbReference type="EMBL" id="BCZ86664.1"/>
    </source>
</evidence>
<reference evidence="3 4" key="1">
    <citation type="submission" date="2018-10" db="EMBL/GenBank/DDBJ databases">
        <authorList>
            <person name="Peiro R."/>
            <person name="Begona"/>
            <person name="Cbmso G."/>
            <person name="Lopez M."/>
            <person name="Gonzalez S."/>
            <person name="Sacristan E."/>
            <person name="Castillo E."/>
        </authorList>
    </citation>
    <scope>NUCLEOTIDE SEQUENCE [LARGE SCALE GENOMIC DNA]</scope>
    <source>
        <strain evidence="3">TTHNAR1</strain>
    </source>
</reference>
<evidence type="ECO:0000313" key="4">
    <source>
        <dbReference type="Proteomes" id="UP000279841"/>
    </source>
</evidence>